<feature type="transmembrane region" description="Helical" evidence="12">
    <location>
        <begin position="47"/>
        <end position="80"/>
    </location>
</feature>
<keyword evidence="8 12" id="KW-0472">Membrane</keyword>
<dbReference type="PROSITE" id="PS51257">
    <property type="entry name" value="PROKAR_LIPOPROTEIN"/>
    <property type="match status" value="1"/>
</dbReference>
<name>M5AHY9_LEVBR</name>
<evidence type="ECO:0000256" key="2">
    <source>
        <dbReference type="ARBA" id="ARBA00022448"/>
    </source>
</evidence>
<dbReference type="GO" id="GO:0051205">
    <property type="term" value="P:protein insertion into membrane"/>
    <property type="evidence" value="ECO:0007669"/>
    <property type="project" value="TreeGrafter"/>
</dbReference>
<dbReference type="AlphaFoldDB" id="M5AHY9"/>
<evidence type="ECO:0000313" key="14">
    <source>
        <dbReference type="EMBL" id="BAN08025.1"/>
    </source>
</evidence>
<evidence type="ECO:0000313" key="15">
    <source>
        <dbReference type="Proteomes" id="UP000012042"/>
    </source>
</evidence>
<evidence type="ECO:0000256" key="12">
    <source>
        <dbReference type="HAMAP-Rule" id="MF_01811"/>
    </source>
</evidence>
<dbReference type="Proteomes" id="UP000012042">
    <property type="component" value="Chromosome"/>
</dbReference>
<dbReference type="PANTHER" id="PTHR12428:SF65">
    <property type="entry name" value="CYTOCHROME C OXIDASE ASSEMBLY PROTEIN COX18, MITOCHONDRIAL"/>
    <property type="match status" value="1"/>
</dbReference>
<organism evidence="14 15">
    <name type="scientific">Levilactobacillus brevis KB290</name>
    <dbReference type="NCBI Taxonomy" id="1001583"/>
    <lineage>
        <taxon>Bacteria</taxon>
        <taxon>Bacillati</taxon>
        <taxon>Bacillota</taxon>
        <taxon>Bacilli</taxon>
        <taxon>Lactobacillales</taxon>
        <taxon>Lactobacillaceae</taxon>
        <taxon>Levilactobacillus</taxon>
    </lineage>
</organism>
<dbReference type="InterPro" id="IPR023060">
    <property type="entry name" value="YidC/YidC1/YidC2_Firmicutes"/>
</dbReference>
<keyword evidence="9" id="KW-0564">Palmitate</keyword>
<evidence type="ECO:0000256" key="7">
    <source>
        <dbReference type="ARBA" id="ARBA00022989"/>
    </source>
</evidence>
<dbReference type="PANTHER" id="PTHR12428">
    <property type="entry name" value="OXA1"/>
    <property type="match status" value="1"/>
</dbReference>
<protein>
    <recommendedName>
        <fullName evidence="12">Membrane protein insertase YidC</fullName>
    </recommendedName>
    <alternativeName>
        <fullName evidence="12">Foldase YidC</fullName>
    </alternativeName>
    <alternativeName>
        <fullName evidence="12">Membrane integrase YidC</fullName>
    </alternativeName>
    <alternativeName>
        <fullName evidence="12">Membrane protein YidC</fullName>
    </alternativeName>
</protein>
<comment type="similarity">
    <text evidence="12">Belongs to the OXA1/ALB3/YidC family. Type 2 subfamily.</text>
</comment>
<proteinExistence type="inferred from homology"/>
<evidence type="ECO:0000259" key="13">
    <source>
        <dbReference type="Pfam" id="PF02096"/>
    </source>
</evidence>
<evidence type="ECO:0000256" key="4">
    <source>
        <dbReference type="ARBA" id="ARBA00022692"/>
    </source>
</evidence>
<feature type="transmembrane region" description="Helical" evidence="12">
    <location>
        <begin position="202"/>
        <end position="226"/>
    </location>
</feature>
<dbReference type="GO" id="GO:0005886">
    <property type="term" value="C:plasma membrane"/>
    <property type="evidence" value="ECO:0007669"/>
    <property type="project" value="UniProtKB-SubCell"/>
</dbReference>
<dbReference type="InterPro" id="IPR047196">
    <property type="entry name" value="YidC_ALB_C"/>
</dbReference>
<reference evidence="14 15" key="1">
    <citation type="journal article" date="2013" name="PLoS ONE">
        <title>Genomic Analysis by Deep Sequencing of the Probiotic Lactobacillus brevis KB290 Harboring Nine Plasmids Reveals Genomic Stability.</title>
        <authorList>
            <person name="Fukao M."/>
            <person name="Oshima K."/>
            <person name="Morita H."/>
            <person name="Toh H."/>
            <person name="Suda W."/>
            <person name="Kim S.W."/>
            <person name="Suzuki S."/>
            <person name="Yakabe T."/>
            <person name="Hattori M."/>
            <person name="Yajima N."/>
        </authorList>
    </citation>
    <scope>NUCLEOTIDE SEQUENCE [LARGE SCALE GENOMIC DNA]</scope>
    <source>
        <strain evidence="14 15">KB290</strain>
    </source>
</reference>
<gene>
    <name evidence="12" type="primary">yidC</name>
    <name evidence="14" type="ORF">LVISKB_2390</name>
</gene>
<keyword evidence="7 12" id="KW-1133">Transmembrane helix</keyword>
<evidence type="ECO:0000256" key="1">
    <source>
        <dbReference type="ARBA" id="ARBA00004651"/>
    </source>
</evidence>
<accession>M5AHY9</accession>
<feature type="transmembrane region" description="Helical" evidence="12">
    <location>
        <begin position="170"/>
        <end position="190"/>
    </location>
</feature>
<keyword evidence="11 12" id="KW-0449">Lipoprotein</keyword>
<evidence type="ECO:0000256" key="8">
    <source>
        <dbReference type="ARBA" id="ARBA00023136"/>
    </source>
</evidence>
<comment type="subcellular location">
    <subcellularLocation>
        <location evidence="1 12">Cell membrane</location>
        <topology evidence="1 12">Multi-pass membrane protein</topology>
    </subcellularLocation>
</comment>
<evidence type="ECO:0000256" key="3">
    <source>
        <dbReference type="ARBA" id="ARBA00022475"/>
    </source>
</evidence>
<keyword evidence="2 12" id="KW-0813">Transport</keyword>
<dbReference type="InterPro" id="IPR001708">
    <property type="entry name" value="YidC/ALB3/OXA1/COX18"/>
</dbReference>
<keyword evidence="3 12" id="KW-1003">Cell membrane</keyword>
<dbReference type="NCBIfam" id="TIGR03592">
    <property type="entry name" value="yidC_oxa1_cterm"/>
    <property type="match status" value="1"/>
</dbReference>
<keyword evidence="6 12" id="KW-0653">Protein transport</keyword>
<keyword evidence="5 12" id="KW-0732">Signal</keyword>
<evidence type="ECO:0000256" key="11">
    <source>
        <dbReference type="ARBA" id="ARBA00023288"/>
    </source>
</evidence>
<dbReference type="Pfam" id="PF02096">
    <property type="entry name" value="60KD_IMP"/>
    <property type="match status" value="1"/>
</dbReference>
<dbReference type="EMBL" id="AP012167">
    <property type="protein sequence ID" value="BAN08025.1"/>
    <property type="molecule type" value="Genomic_DNA"/>
</dbReference>
<dbReference type="KEGG" id="lbk:LVISKB_2390"/>
<dbReference type="GO" id="GO:0015031">
    <property type="term" value="P:protein transport"/>
    <property type="evidence" value="ECO:0007669"/>
    <property type="project" value="UniProtKB-KW"/>
</dbReference>
<feature type="domain" description="Membrane insertase YidC/Oxa/ALB C-terminal" evidence="13">
    <location>
        <begin position="59"/>
        <end position="236"/>
    </location>
</feature>
<dbReference type="InterPro" id="IPR028055">
    <property type="entry name" value="YidC/Oxa/ALB_C"/>
</dbReference>
<evidence type="ECO:0000256" key="5">
    <source>
        <dbReference type="ARBA" id="ARBA00022729"/>
    </source>
</evidence>
<evidence type="ECO:0000256" key="10">
    <source>
        <dbReference type="ARBA" id="ARBA00023186"/>
    </source>
</evidence>
<keyword evidence="4 12" id="KW-0812">Transmembrane</keyword>
<sequence length="284" mass="32187">MKKYKRTLLMLGIVSLVFILSACSNKPITNQSTGIWDGLIVLNFSRAIIWLAHLFGGSYGVGIIAFTIIIRVILMPLMIFQTRSMRKTQEVQPQLKALQKKYSSKDRETMQKLQAEQQKLYSEAGINPMMGCLPALVQLPIIWALYQAIWRTAVLRSGTFLWLQLGHKDPYFILPILAALATFLSSWLTTKSAPETNSMNTMMIVGMPVVVFFTAMNVASSLSLYWTVSYVSKLVKPFLSKIRGRFKRNGMRRKRKRHSMTVPLRKQFGGPSKVNASNLNINAF</sequence>
<evidence type="ECO:0000256" key="6">
    <source>
        <dbReference type="ARBA" id="ARBA00022927"/>
    </source>
</evidence>
<dbReference type="HOGENOM" id="CLU_036138_5_0_9"/>
<dbReference type="CDD" id="cd20070">
    <property type="entry name" value="5TM_YidC_Alb3"/>
    <property type="match status" value="1"/>
</dbReference>
<keyword evidence="10 12" id="KW-0143">Chaperone</keyword>
<dbReference type="PATRIC" id="fig|1001583.3.peg.2370"/>
<dbReference type="GO" id="GO:0032977">
    <property type="term" value="F:membrane insertase activity"/>
    <property type="evidence" value="ECO:0007669"/>
    <property type="project" value="InterPro"/>
</dbReference>
<comment type="caution">
    <text evidence="12">Lacks conserved residue(s) required for the propagation of feature annotation.</text>
</comment>
<comment type="function">
    <text evidence="12">Required for the insertion and/or proper folding and/or complex formation of integral membrane proteins into the membrane. Involved in integration of membrane proteins that insert both dependently and independently of the Sec translocase complex, as well as at least some lipoproteins.</text>
</comment>
<evidence type="ECO:0000256" key="9">
    <source>
        <dbReference type="ARBA" id="ARBA00023139"/>
    </source>
</evidence>
<dbReference type="HAMAP" id="MF_01811">
    <property type="entry name" value="YidC_type2"/>
    <property type="match status" value="1"/>
</dbReference>